<dbReference type="Pfam" id="PF12911">
    <property type="entry name" value="OppC_N"/>
    <property type="match status" value="1"/>
</dbReference>
<dbReference type="InterPro" id="IPR025966">
    <property type="entry name" value="OppC_N"/>
</dbReference>
<keyword evidence="10" id="KW-1185">Reference proteome</keyword>
<name>A0A238JPP8_9RHOB</name>
<organism evidence="9 10">
    <name type="scientific">Maliponia aquimaris</name>
    <dbReference type="NCBI Taxonomy" id="1673631"/>
    <lineage>
        <taxon>Bacteria</taxon>
        <taxon>Pseudomonadati</taxon>
        <taxon>Pseudomonadota</taxon>
        <taxon>Alphaproteobacteria</taxon>
        <taxon>Rhodobacterales</taxon>
        <taxon>Paracoccaceae</taxon>
        <taxon>Maliponia</taxon>
    </lineage>
</organism>
<dbReference type="PANTHER" id="PTHR43386">
    <property type="entry name" value="OLIGOPEPTIDE TRANSPORT SYSTEM PERMEASE PROTEIN APPC"/>
    <property type="match status" value="1"/>
</dbReference>
<dbReference type="SUPFAM" id="SSF161098">
    <property type="entry name" value="MetI-like"/>
    <property type="match status" value="1"/>
</dbReference>
<evidence type="ECO:0000256" key="6">
    <source>
        <dbReference type="ARBA" id="ARBA00023136"/>
    </source>
</evidence>
<dbReference type="InterPro" id="IPR000515">
    <property type="entry name" value="MetI-like"/>
</dbReference>
<keyword evidence="3" id="KW-1003">Cell membrane</keyword>
<keyword evidence="4 7" id="KW-0812">Transmembrane</keyword>
<keyword evidence="5 7" id="KW-1133">Transmembrane helix</keyword>
<dbReference type="EMBL" id="FXYF01000001">
    <property type="protein sequence ID" value="SMX32668.1"/>
    <property type="molecule type" value="Genomic_DNA"/>
</dbReference>
<feature type="transmembrane region" description="Helical" evidence="7">
    <location>
        <begin position="130"/>
        <end position="151"/>
    </location>
</feature>
<accession>A0A238JPP8</accession>
<dbReference type="OrthoDB" id="9766870at2"/>
<dbReference type="RefSeq" id="WP_094019186.1">
    <property type="nucleotide sequence ID" value="NZ_FXYF01000001.1"/>
</dbReference>
<keyword evidence="6 7" id="KW-0472">Membrane</keyword>
<feature type="transmembrane region" description="Helical" evidence="7">
    <location>
        <begin position="21"/>
        <end position="42"/>
    </location>
</feature>
<evidence type="ECO:0000256" key="2">
    <source>
        <dbReference type="ARBA" id="ARBA00022448"/>
    </source>
</evidence>
<dbReference type="PANTHER" id="PTHR43386:SF26">
    <property type="entry name" value="ABC TRANSPORTER PERMEASE PROTEIN"/>
    <property type="match status" value="1"/>
</dbReference>
<evidence type="ECO:0000256" key="7">
    <source>
        <dbReference type="RuleBase" id="RU363032"/>
    </source>
</evidence>
<dbReference type="Pfam" id="PF00528">
    <property type="entry name" value="BPD_transp_1"/>
    <property type="match status" value="1"/>
</dbReference>
<dbReference type="GO" id="GO:0005886">
    <property type="term" value="C:plasma membrane"/>
    <property type="evidence" value="ECO:0007669"/>
    <property type="project" value="UniProtKB-SubCell"/>
</dbReference>
<evidence type="ECO:0000256" key="1">
    <source>
        <dbReference type="ARBA" id="ARBA00004651"/>
    </source>
</evidence>
<feature type="transmembrane region" description="Helical" evidence="7">
    <location>
        <begin position="93"/>
        <end position="118"/>
    </location>
</feature>
<gene>
    <name evidence="9" type="primary">ddpC_1</name>
    <name evidence="9" type="ORF">MAA8898_00306</name>
</gene>
<dbReference type="Gene3D" id="1.10.3720.10">
    <property type="entry name" value="MetI-like"/>
    <property type="match status" value="1"/>
</dbReference>
<dbReference type="AlphaFoldDB" id="A0A238JPP8"/>
<evidence type="ECO:0000313" key="9">
    <source>
        <dbReference type="EMBL" id="SMX32668.1"/>
    </source>
</evidence>
<evidence type="ECO:0000256" key="4">
    <source>
        <dbReference type="ARBA" id="ARBA00022692"/>
    </source>
</evidence>
<keyword evidence="2 7" id="KW-0813">Transport</keyword>
<dbReference type="GO" id="GO:0055085">
    <property type="term" value="P:transmembrane transport"/>
    <property type="evidence" value="ECO:0007669"/>
    <property type="project" value="InterPro"/>
</dbReference>
<evidence type="ECO:0000256" key="5">
    <source>
        <dbReference type="ARBA" id="ARBA00022989"/>
    </source>
</evidence>
<reference evidence="9 10" key="1">
    <citation type="submission" date="2017-05" db="EMBL/GenBank/DDBJ databases">
        <authorList>
            <person name="Song R."/>
            <person name="Chenine A.L."/>
            <person name="Ruprecht R.M."/>
        </authorList>
    </citation>
    <scope>NUCLEOTIDE SEQUENCE [LARGE SCALE GENOMIC DNA]</scope>
    <source>
        <strain evidence="9 10">CECT 8898</strain>
    </source>
</reference>
<dbReference type="Proteomes" id="UP000207598">
    <property type="component" value="Unassembled WGS sequence"/>
</dbReference>
<dbReference type="PROSITE" id="PS50928">
    <property type="entry name" value="ABC_TM1"/>
    <property type="match status" value="1"/>
</dbReference>
<evidence type="ECO:0000313" key="10">
    <source>
        <dbReference type="Proteomes" id="UP000207598"/>
    </source>
</evidence>
<dbReference type="InterPro" id="IPR035906">
    <property type="entry name" value="MetI-like_sf"/>
</dbReference>
<comment type="subcellular location">
    <subcellularLocation>
        <location evidence="1 7">Cell membrane</location>
        <topology evidence="1 7">Multi-pass membrane protein</topology>
    </subcellularLocation>
</comment>
<dbReference type="CDD" id="cd06261">
    <property type="entry name" value="TM_PBP2"/>
    <property type="match status" value="1"/>
</dbReference>
<dbReference type="InterPro" id="IPR050366">
    <property type="entry name" value="BP-dependent_transpt_permease"/>
</dbReference>
<proteinExistence type="inferred from homology"/>
<protein>
    <submittedName>
        <fullName evidence="9">Putative D,D-dipeptide transport system permease protein DdpC</fullName>
    </submittedName>
</protein>
<feature type="domain" description="ABC transmembrane type-1" evidence="8">
    <location>
        <begin position="91"/>
        <end position="281"/>
    </location>
</feature>
<comment type="similarity">
    <text evidence="7">Belongs to the binding-protein-dependent transport system permease family.</text>
</comment>
<feature type="transmembrane region" description="Helical" evidence="7">
    <location>
        <begin position="200"/>
        <end position="226"/>
    </location>
</feature>
<sequence length="294" mass="31294">MSVAEASPAARFAGDFLKSPVAVAAAIGLLVIVLSAVFAGYVTPQNPYDLMQIDILDGSLPPGTEGFAGNTYLLGTDEQGRDMFSAMIYGLRISLLVSFIAVGSAVLIGLTLGLLAAWRGGWIETVIMRVVDIQLSFPALLVALLLLAALGKGVDKVILALILVQWAYFARTVRGAALVEIRKDYVVAARSLALPGWRILFGHLLPNVLPPVIVIATVQVANAIAIEASLSFLGVGVPITEPSLGLLIANGFDYLLSGRYWISFYPGVALLITLVCINVVGDHVRDILNPRMQR</sequence>
<evidence type="ECO:0000256" key="3">
    <source>
        <dbReference type="ARBA" id="ARBA00022475"/>
    </source>
</evidence>
<evidence type="ECO:0000259" key="8">
    <source>
        <dbReference type="PROSITE" id="PS50928"/>
    </source>
</evidence>
<feature type="transmembrane region" description="Helical" evidence="7">
    <location>
        <begin position="260"/>
        <end position="281"/>
    </location>
</feature>
<feature type="transmembrane region" description="Helical" evidence="7">
    <location>
        <begin position="157"/>
        <end position="179"/>
    </location>
</feature>